<dbReference type="InterPro" id="IPR043070">
    <property type="entry name" value="Spidroin_repeat"/>
</dbReference>
<evidence type="ECO:0000313" key="3">
    <source>
        <dbReference type="EMBL" id="KFM79435.1"/>
    </source>
</evidence>
<proteinExistence type="predicted"/>
<feature type="non-terminal residue" evidence="3">
    <location>
        <position position="952"/>
    </location>
</feature>
<dbReference type="Gene3D" id="1.10.274.60">
    <property type="entry name" value="Spidroin, repetitive domain"/>
    <property type="match status" value="3"/>
</dbReference>
<protein>
    <recommendedName>
        <fullName evidence="2">Tubuliform egg casing silk strands structural domain-containing protein</fullName>
    </recommendedName>
</protein>
<organism evidence="3 4">
    <name type="scientific">Stegodyphus mimosarum</name>
    <name type="common">African social velvet spider</name>
    <dbReference type="NCBI Taxonomy" id="407821"/>
    <lineage>
        <taxon>Eukaryota</taxon>
        <taxon>Metazoa</taxon>
        <taxon>Ecdysozoa</taxon>
        <taxon>Arthropoda</taxon>
        <taxon>Chelicerata</taxon>
        <taxon>Arachnida</taxon>
        <taxon>Araneae</taxon>
        <taxon>Araneomorphae</taxon>
        <taxon>Entelegynae</taxon>
        <taxon>Eresoidea</taxon>
        <taxon>Eresidae</taxon>
        <taxon>Stegodyphus</taxon>
    </lineage>
</organism>
<feature type="domain" description="Tubuliform egg casing silk strands structural" evidence="2">
    <location>
        <begin position="49"/>
        <end position="143"/>
    </location>
</feature>
<feature type="chain" id="PRO_5001830850" description="Tubuliform egg casing silk strands structural domain-containing protein" evidence="1">
    <location>
        <begin position="24"/>
        <end position="952"/>
    </location>
</feature>
<evidence type="ECO:0000256" key="1">
    <source>
        <dbReference type="SAM" id="SignalP"/>
    </source>
</evidence>
<dbReference type="EMBL" id="KK120942">
    <property type="protein sequence ID" value="KFM79435.1"/>
    <property type="molecule type" value="Genomic_DNA"/>
</dbReference>
<dbReference type="AlphaFoldDB" id="A0A087UPZ6"/>
<keyword evidence="4" id="KW-1185">Reference proteome</keyword>
<evidence type="ECO:0000259" key="2">
    <source>
        <dbReference type="Pfam" id="PF12042"/>
    </source>
</evidence>
<dbReference type="Proteomes" id="UP000054359">
    <property type="component" value="Unassembled WGS sequence"/>
</dbReference>
<accession>A0A087UPZ6</accession>
<keyword evidence="1" id="KW-0732">Signal</keyword>
<name>A0A087UPZ6_STEMI</name>
<sequence>MMHSTAAMLSLLFGALCLQRILARSINGYGNNQVFQQSELVAIDGTVEESFRESLYSQIINSASFSIKFGGSVTDVDIINVGRNIATGIASELNLQDYDSVSNFMISALGSVYPVGKLEDYASIIVEAVLELLSTYNILNEYNYFDLSLRIGNIIDSTLSLYVFGNGFGNAYGGNVDVGAAVGAGTGLGLDLGAGLGLGFDVGAGLGLGLDVGTGLGLGVGAGIGQRAGIGLGVNAGADVGVGANLGIGIRGEPAANTQIDTVDVSVDLLGIIPVFQEKLSKLILRNKYFRSIFSDSIPPTAFSSVSSVISQFLAKAFRIPRSYLIPLEKHLTVLGQTDGVSVELYAGKLASTLGNILFAANKLSPRIIDLQVSIASKAAASAVENFLSTYTIPGIGLSANGNPYNSYFSALNGLEILPYVGTDALSRKLPTALKAARASIFGTKFTKALYLNLISAGGFYESLQFPSSHKAAAVTLGKYVAEAFGSSDSSVFIDAYSKALSYLKKSWNHRNSARILAQATAEALYALGYFVSGDPIVQASIAANAITKAMSGSPIHILKGAIRTASLMTPLDGVPDIDVETDLGVDADLNLISGADLGLNIGANVGINADVNLDTEVGAEITGNLNGDRRLGRKRRALSDNYDIDNFLRLAAGLGVDARADVDVEAGIGVAANADVDVGVELDAGVGLKSGLGIGVGTSIDANNFPLSVDNILPVLLAEKLRLSTAVNTAVTLVGTQRVVDLIAQSIAAQFGFEVASAFIDTYSNSAVDTFDTTFGPNILPLAKATTDALAKAGILTDNFTLLTVDQLAAAVVAKYSSLIATSLEAKDWSNTERLPYFYDSDFIQPPLSPGYAYFGPYVYGKGLYDNGERFYGYGEGLYGEGFYDNGDGHYGYGPGLYTGERFYGYGPGFYNGERFYGYGKKLYDTYETLTKGHSYVSADSVAHENRAINF</sequence>
<gene>
    <name evidence="3" type="ORF">X975_06812</name>
</gene>
<dbReference type="Pfam" id="PF12042">
    <property type="entry name" value="RP1-2"/>
    <property type="match status" value="1"/>
</dbReference>
<dbReference type="InterPro" id="IPR021915">
    <property type="entry name" value="RP1-2"/>
</dbReference>
<dbReference type="OrthoDB" id="6437272at2759"/>
<feature type="signal peptide" evidence="1">
    <location>
        <begin position="1"/>
        <end position="23"/>
    </location>
</feature>
<evidence type="ECO:0000313" key="4">
    <source>
        <dbReference type="Proteomes" id="UP000054359"/>
    </source>
</evidence>
<reference evidence="3 4" key="1">
    <citation type="submission" date="2013-11" db="EMBL/GenBank/DDBJ databases">
        <title>Genome sequencing of Stegodyphus mimosarum.</title>
        <authorList>
            <person name="Bechsgaard J."/>
        </authorList>
    </citation>
    <scope>NUCLEOTIDE SEQUENCE [LARGE SCALE GENOMIC DNA]</scope>
</reference>